<dbReference type="VEuPathDB" id="FungiDB:AMAG_19561"/>
<proteinExistence type="predicted"/>
<feature type="region of interest" description="Disordered" evidence="1">
    <location>
        <begin position="1"/>
        <end position="222"/>
    </location>
</feature>
<sequence length="287" mass="30575">MIGRRQSAPAPAPARATSSSVYASPRILQPAPPPAPAHLAPLAGTPSSSLTSNGKPAKSPKKSAMARLKSRIGRNKTSPPSAPAPPPPVPAAPATVPHLRVRVHKRPGVAIPPIKQHQGQQPQLNSPQVRAVTPGQQQQQQQQAQQAAYQAQQQYAQRNMATAIPSPVAPPPPGPPKINWAPPNLQTPGLPPNARGNNPISPPWLRKMSSDQSMTPSMTSLMSPYGTFHPAIEFAPASSEASGPPSDDEHDDAFRRGIRGVAGPSRGIVQFQARMVLFNCHWHHEHH</sequence>
<feature type="compositionally biased region" description="Low complexity" evidence="1">
    <location>
        <begin position="213"/>
        <end position="222"/>
    </location>
</feature>
<feature type="compositionally biased region" description="Low complexity" evidence="1">
    <location>
        <begin position="37"/>
        <end position="46"/>
    </location>
</feature>
<evidence type="ECO:0000313" key="2">
    <source>
        <dbReference type="EMBL" id="KNE66989.1"/>
    </source>
</evidence>
<dbReference type="EMBL" id="GG745351">
    <property type="protein sequence ID" value="KNE66989.1"/>
    <property type="molecule type" value="Genomic_DNA"/>
</dbReference>
<name>A0A0L0SXD4_ALLM3</name>
<protein>
    <submittedName>
        <fullName evidence="2">Uncharacterized protein</fullName>
    </submittedName>
</protein>
<feature type="compositionally biased region" description="Low complexity" evidence="1">
    <location>
        <begin position="136"/>
        <end position="166"/>
    </location>
</feature>
<gene>
    <name evidence="2" type="ORF">AMAG_19561</name>
</gene>
<feature type="compositionally biased region" description="Low complexity" evidence="1">
    <location>
        <begin position="1"/>
        <end position="29"/>
    </location>
</feature>
<organism evidence="2 3">
    <name type="scientific">Allomyces macrogynus (strain ATCC 38327)</name>
    <name type="common">Allomyces javanicus var. macrogynus</name>
    <dbReference type="NCBI Taxonomy" id="578462"/>
    <lineage>
        <taxon>Eukaryota</taxon>
        <taxon>Fungi</taxon>
        <taxon>Fungi incertae sedis</taxon>
        <taxon>Blastocladiomycota</taxon>
        <taxon>Blastocladiomycetes</taxon>
        <taxon>Blastocladiales</taxon>
        <taxon>Blastocladiaceae</taxon>
        <taxon>Allomyces</taxon>
    </lineage>
</organism>
<dbReference type="Proteomes" id="UP000054350">
    <property type="component" value="Unassembled WGS sequence"/>
</dbReference>
<feature type="compositionally biased region" description="Pro residues" evidence="1">
    <location>
        <begin position="80"/>
        <end position="91"/>
    </location>
</feature>
<accession>A0A0L0SXD4</accession>
<evidence type="ECO:0000256" key="1">
    <source>
        <dbReference type="SAM" id="MobiDB-lite"/>
    </source>
</evidence>
<feature type="compositionally biased region" description="Polar residues" evidence="1">
    <location>
        <begin position="117"/>
        <end position="128"/>
    </location>
</feature>
<reference evidence="2 3" key="1">
    <citation type="submission" date="2009-11" db="EMBL/GenBank/DDBJ databases">
        <title>Annotation of Allomyces macrogynus ATCC 38327.</title>
        <authorList>
            <consortium name="The Broad Institute Genome Sequencing Platform"/>
            <person name="Russ C."/>
            <person name="Cuomo C."/>
            <person name="Burger G."/>
            <person name="Gray M.W."/>
            <person name="Holland P.W.H."/>
            <person name="King N."/>
            <person name="Lang F.B.F."/>
            <person name="Roger A.J."/>
            <person name="Ruiz-Trillo I."/>
            <person name="Young S.K."/>
            <person name="Zeng Q."/>
            <person name="Gargeya S."/>
            <person name="Fitzgerald M."/>
            <person name="Haas B."/>
            <person name="Abouelleil A."/>
            <person name="Alvarado L."/>
            <person name="Arachchi H.M."/>
            <person name="Berlin A."/>
            <person name="Chapman S.B."/>
            <person name="Gearin G."/>
            <person name="Goldberg J."/>
            <person name="Griggs A."/>
            <person name="Gujja S."/>
            <person name="Hansen M."/>
            <person name="Heiman D."/>
            <person name="Howarth C."/>
            <person name="Larimer J."/>
            <person name="Lui A."/>
            <person name="MacDonald P.J.P."/>
            <person name="McCowen C."/>
            <person name="Montmayeur A."/>
            <person name="Murphy C."/>
            <person name="Neiman D."/>
            <person name="Pearson M."/>
            <person name="Priest M."/>
            <person name="Roberts A."/>
            <person name="Saif S."/>
            <person name="Shea T."/>
            <person name="Sisk P."/>
            <person name="Stolte C."/>
            <person name="Sykes S."/>
            <person name="Wortman J."/>
            <person name="Nusbaum C."/>
            <person name="Birren B."/>
        </authorList>
    </citation>
    <scope>NUCLEOTIDE SEQUENCE [LARGE SCALE GENOMIC DNA]</scope>
    <source>
        <strain evidence="2 3">ATCC 38327</strain>
    </source>
</reference>
<reference evidence="3" key="2">
    <citation type="submission" date="2009-11" db="EMBL/GenBank/DDBJ databases">
        <title>The Genome Sequence of Allomyces macrogynus strain ATCC 38327.</title>
        <authorList>
            <consortium name="The Broad Institute Genome Sequencing Platform"/>
            <person name="Russ C."/>
            <person name="Cuomo C."/>
            <person name="Shea T."/>
            <person name="Young S.K."/>
            <person name="Zeng Q."/>
            <person name="Koehrsen M."/>
            <person name="Haas B."/>
            <person name="Borodovsky M."/>
            <person name="Guigo R."/>
            <person name="Alvarado L."/>
            <person name="Berlin A."/>
            <person name="Borenstein D."/>
            <person name="Chen Z."/>
            <person name="Engels R."/>
            <person name="Freedman E."/>
            <person name="Gellesch M."/>
            <person name="Goldberg J."/>
            <person name="Griggs A."/>
            <person name="Gujja S."/>
            <person name="Heiman D."/>
            <person name="Hepburn T."/>
            <person name="Howarth C."/>
            <person name="Jen D."/>
            <person name="Larson L."/>
            <person name="Lewis B."/>
            <person name="Mehta T."/>
            <person name="Park D."/>
            <person name="Pearson M."/>
            <person name="Roberts A."/>
            <person name="Saif S."/>
            <person name="Shenoy N."/>
            <person name="Sisk P."/>
            <person name="Stolte C."/>
            <person name="Sykes S."/>
            <person name="Walk T."/>
            <person name="White J."/>
            <person name="Yandava C."/>
            <person name="Burger G."/>
            <person name="Gray M.W."/>
            <person name="Holland P.W.H."/>
            <person name="King N."/>
            <person name="Lang F.B.F."/>
            <person name="Roger A.J."/>
            <person name="Ruiz-Trillo I."/>
            <person name="Lander E."/>
            <person name="Nusbaum C."/>
        </authorList>
    </citation>
    <scope>NUCLEOTIDE SEQUENCE [LARGE SCALE GENOMIC DNA]</scope>
    <source>
        <strain evidence="3">ATCC 38327</strain>
    </source>
</reference>
<dbReference type="AlphaFoldDB" id="A0A0L0SXD4"/>
<keyword evidence="3" id="KW-1185">Reference proteome</keyword>
<feature type="compositionally biased region" description="Pro residues" evidence="1">
    <location>
        <begin position="167"/>
        <end position="176"/>
    </location>
</feature>
<evidence type="ECO:0000313" key="3">
    <source>
        <dbReference type="Proteomes" id="UP000054350"/>
    </source>
</evidence>